<feature type="signal peptide" evidence="2">
    <location>
        <begin position="1"/>
        <end position="35"/>
    </location>
</feature>
<accession>A0A851SRB1</accession>
<dbReference type="Pfam" id="PF00429">
    <property type="entry name" value="TLV_coat"/>
    <property type="match status" value="1"/>
</dbReference>
<evidence type="ECO:0000256" key="1">
    <source>
        <dbReference type="SAM" id="MobiDB-lite"/>
    </source>
</evidence>
<evidence type="ECO:0000313" key="4">
    <source>
        <dbReference type="Proteomes" id="UP000611277"/>
    </source>
</evidence>
<proteinExistence type="predicted"/>
<dbReference type="InterPro" id="IPR008981">
    <property type="entry name" value="FMuLV_rcpt-bd"/>
</dbReference>
<dbReference type="AlphaFoldDB" id="A0A851SRB1"/>
<name>A0A851SRB1_CERFA</name>
<dbReference type="Proteomes" id="UP000611277">
    <property type="component" value="Unassembled WGS sequence"/>
</dbReference>
<evidence type="ECO:0000256" key="2">
    <source>
        <dbReference type="SAM" id="SignalP"/>
    </source>
</evidence>
<dbReference type="EMBL" id="WBNC01029857">
    <property type="protein sequence ID" value="NXD05191.1"/>
    <property type="molecule type" value="Genomic_DNA"/>
</dbReference>
<feature type="chain" id="PRO_5032800462" evidence="2">
    <location>
        <begin position="36"/>
        <end position="320"/>
    </location>
</feature>
<organism evidence="3 4">
    <name type="scientific">Certhia familiaris</name>
    <name type="common">Eurasian treecreeper</name>
    <dbReference type="NCBI Taxonomy" id="73333"/>
    <lineage>
        <taxon>Eukaryota</taxon>
        <taxon>Metazoa</taxon>
        <taxon>Chordata</taxon>
        <taxon>Craniata</taxon>
        <taxon>Vertebrata</taxon>
        <taxon>Euteleostomi</taxon>
        <taxon>Archelosauria</taxon>
        <taxon>Archosauria</taxon>
        <taxon>Dinosauria</taxon>
        <taxon>Saurischia</taxon>
        <taxon>Theropoda</taxon>
        <taxon>Coelurosauria</taxon>
        <taxon>Aves</taxon>
        <taxon>Neognathae</taxon>
        <taxon>Neoaves</taxon>
        <taxon>Telluraves</taxon>
        <taxon>Australaves</taxon>
        <taxon>Passeriformes</taxon>
        <taxon>Certhiidae</taxon>
        <taxon>Certhiinae</taxon>
        <taxon>Certhia</taxon>
    </lineage>
</organism>
<feature type="compositionally biased region" description="Polar residues" evidence="1">
    <location>
        <begin position="218"/>
        <end position="240"/>
    </location>
</feature>
<feature type="non-terminal residue" evidence="3">
    <location>
        <position position="320"/>
    </location>
</feature>
<dbReference type="Gene3D" id="3.90.310.10">
    <property type="entry name" value="ENV polyprotein, receptor-binding domain"/>
    <property type="match status" value="1"/>
</dbReference>
<dbReference type="SUPFAM" id="SSF49830">
    <property type="entry name" value="ENV polyprotein, receptor-binding domain"/>
    <property type="match status" value="1"/>
</dbReference>
<dbReference type="InterPro" id="IPR018154">
    <property type="entry name" value="TLV/ENV_coat_polyprotein"/>
</dbReference>
<keyword evidence="2" id="KW-0732">Signal</keyword>
<gene>
    <name evidence="3" type="primary">Fv4</name>
    <name evidence="3" type="ORF">CERFAM_R14909</name>
</gene>
<protein>
    <submittedName>
        <fullName evidence="3">ENV2 protein</fullName>
    </submittedName>
</protein>
<keyword evidence="4" id="KW-1185">Reference proteome</keyword>
<reference evidence="3" key="1">
    <citation type="submission" date="2019-09" db="EMBL/GenBank/DDBJ databases">
        <title>Bird 10,000 Genomes (B10K) Project - Family phase.</title>
        <authorList>
            <person name="Zhang G."/>
        </authorList>
    </citation>
    <scope>NUCLEOTIDE SEQUENCE</scope>
    <source>
        <strain evidence="3">OUT-0039</strain>
        <tissue evidence="3">Muscle</tissue>
    </source>
</reference>
<feature type="region of interest" description="Disordered" evidence="1">
    <location>
        <begin position="218"/>
        <end position="241"/>
    </location>
</feature>
<comment type="caution">
    <text evidence="3">The sequence shown here is derived from an EMBL/GenBank/DDBJ whole genome shotgun (WGS) entry which is preliminary data.</text>
</comment>
<feature type="non-terminal residue" evidence="3">
    <location>
        <position position="1"/>
    </location>
</feature>
<sequence>KAKSTPMTPKKPPTVNLKQCLRLCIFLFQFLFNISEQIEPEYHPYRPYTWILRNPTDNRIIVKKTVASAPSFLVSLGDIFHLQRIGQRVNSGTYWCPSSNPGKNYCTYPGYWFCGYWGCETIVTSNTWKPDKKDEFLEVKYWPHNCKAPTFDVHGRAIQKGTCTLLEVIVLQPHDKGWSLGRMWSVFIHRWGKDLGTVVQVIRVLPQSHTVIGPNKVLDQTNSESKAPVPTLQSPQSSSHNMHKATPYDLFYLMLDVAFQSLNMSEPNLTISCWLCYDTNPPFYEGVALNIPFTYSRDPNPTQCRWNAPRKGVTLPLITG</sequence>
<evidence type="ECO:0000313" key="3">
    <source>
        <dbReference type="EMBL" id="NXD05191.1"/>
    </source>
</evidence>